<name>A0ABU7EPN8_9TELE</name>
<reference evidence="1 2" key="1">
    <citation type="submission" date="2021-06" db="EMBL/GenBank/DDBJ databases">
        <authorList>
            <person name="Palmer J.M."/>
        </authorList>
    </citation>
    <scope>NUCLEOTIDE SEQUENCE [LARGE SCALE GENOMIC DNA]</scope>
    <source>
        <strain evidence="1 2">CL_MEX2019</strain>
        <tissue evidence="1">Muscle</tissue>
    </source>
</reference>
<gene>
    <name evidence="1" type="ORF">CHARACLAT_024765</name>
</gene>
<evidence type="ECO:0000313" key="2">
    <source>
        <dbReference type="Proteomes" id="UP001352852"/>
    </source>
</evidence>
<accession>A0ABU7EPN8</accession>
<evidence type="ECO:0000313" key="1">
    <source>
        <dbReference type="EMBL" id="MED6288253.1"/>
    </source>
</evidence>
<organism evidence="1 2">
    <name type="scientific">Characodon lateralis</name>
    <dbReference type="NCBI Taxonomy" id="208331"/>
    <lineage>
        <taxon>Eukaryota</taxon>
        <taxon>Metazoa</taxon>
        <taxon>Chordata</taxon>
        <taxon>Craniata</taxon>
        <taxon>Vertebrata</taxon>
        <taxon>Euteleostomi</taxon>
        <taxon>Actinopterygii</taxon>
        <taxon>Neopterygii</taxon>
        <taxon>Teleostei</taxon>
        <taxon>Neoteleostei</taxon>
        <taxon>Acanthomorphata</taxon>
        <taxon>Ovalentaria</taxon>
        <taxon>Atherinomorphae</taxon>
        <taxon>Cyprinodontiformes</taxon>
        <taxon>Goodeidae</taxon>
        <taxon>Characodon</taxon>
    </lineage>
</organism>
<dbReference type="EMBL" id="JAHUTJ010060153">
    <property type="protein sequence ID" value="MED6288253.1"/>
    <property type="molecule type" value="Genomic_DNA"/>
</dbReference>
<dbReference type="Proteomes" id="UP001352852">
    <property type="component" value="Unassembled WGS sequence"/>
</dbReference>
<comment type="caution">
    <text evidence="1">The sequence shown here is derived from an EMBL/GenBank/DDBJ whole genome shotgun (WGS) entry which is preliminary data.</text>
</comment>
<keyword evidence="2" id="KW-1185">Reference proteome</keyword>
<protein>
    <submittedName>
        <fullName evidence="1">Uncharacterized protein</fullName>
    </submittedName>
</protein>
<sequence length="112" mass="11757">MEGQRKFNMEDSPTPPRTITPLWLLQSTAGPHSSSAIISQGITFKDPLLGKHRSSAVLQPSSTPSPSWATITCLTGKQPLGLNAPSPSSGGSFHLPIGIPVPVSLLTSLLCK</sequence>
<proteinExistence type="predicted"/>